<protein>
    <submittedName>
        <fullName evidence="3">Uncharacterized protein</fullName>
    </submittedName>
</protein>
<evidence type="ECO:0000313" key="4">
    <source>
        <dbReference type="Proteomes" id="UP000186817"/>
    </source>
</evidence>
<feature type="transmembrane region" description="Helical" evidence="2">
    <location>
        <begin position="43"/>
        <end position="61"/>
    </location>
</feature>
<dbReference type="AlphaFoldDB" id="A0A1Q9BWW9"/>
<evidence type="ECO:0000256" key="1">
    <source>
        <dbReference type="SAM" id="MobiDB-lite"/>
    </source>
</evidence>
<accession>A0A1Q9BWW9</accession>
<sequence length="84" mass="9397">MSTSLSFIREQNPPYGPQEQPIAMLGMRDINQPFRYHLPQMPLFFSLASASLGLFMVARMVSAMDVLREFSAAEENRCVQGQGG</sequence>
<keyword evidence="2" id="KW-0472">Membrane</keyword>
<keyword evidence="4" id="KW-1185">Reference proteome</keyword>
<name>A0A1Q9BWW9_SYMMI</name>
<dbReference type="OrthoDB" id="425523at2759"/>
<dbReference type="EMBL" id="LSRX01002743">
    <property type="protein sequence ID" value="OLP75155.1"/>
    <property type="molecule type" value="Genomic_DNA"/>
</dbReference>
<gene>
    <name evidence="3" type="ORF">AK812_SmicGene45095</name>
</gene>
<comment type="caution">
    <text evidence="3">The sequence shown here is derived from an EMBL/GenBank/DDBJ whole genome shotgun (WGS) entry which is preliminary data.</text>
</comment>
<evidence type="ECO:0000313" key="3">
    <source>
        <dbReference type="EMBL" id="OLP75155.1"/>
    </source>
</evidence>
<keyword evidence="2" id="KW-1133">Transmembrane helix</keyword>
<proteinExistence type="predicted"/>
<keyword evidence="2" id="KW-0812">Transmembrane</keyword>
<dbReference type="Proteomes" id="UP000186817">
    <property type="component" value="Unassembled WGS sequence"/>
</dbReference>
<reference evidence="3 4" key="1">
    <citation type="submission" date="2016-02" db="EMBL/GenBank/DDBJ databases">
        <title>Genome analysis of coral dinoflagellate symbionts highlights evolutionary adaptations to a symbiotic lifestyle.</title>
        <authorList>
            <person name="Aranda M."/>
            <person name="Li Y."/>
            <person name="Liew Y.J."/>
            <person name="Baumgarten S."/>
            <person name="Simakov O."/>
            <person name="Wilson M."/>
            <person name="Piel J."/>
            <person name="Ashoor H."/>
            <person name="Bougouffa S."/>
            <person name="Bajic V.B."/>
            <person name="Ryu T."/>
            <person name="Ravasi T."/>
            <person name="Bayer T."/>
            <person name="Micklem G."/>
            <person name="Kim H."/>
            <person name="Bhak J."/>
            <person name="Lajeunesse T.C."/>
            <person name="Voolstra C.R."/>
        </authorList>
    </citation>
    <scope>NUCLEOTIDE SEQUENCE [LARGE SCALE GENOMIC DNA]</scope>
    <source>
        <strain evidence="3 4">CCMP2467</strain>
    </source>
</reference>
<evidence type="ECO:0000256" key="2">
    <source>
        <dbReference type="SAM" id="Phobius"/>
    </source>
</evidence>
<feature type="region of interest" description="Disordered" evidence="1">
    <location>
        <begin position="1"/>
        <end position="21"/>
    </location>
</feature>
<organism evidence="3 4">
    <name type="scientific">Symbiodinium microadriaticum</name>
    <name type="common">Dinoflagellate</name>
    <name type="synonym">Zooxanthella microadriatica</name>
    <dbReference type="NCBI Taxonomy" id="2951"/>
    <lineage>
        <taxon>Eukaryota</taxon>
        <taxon>Sar</taxon>
        <taxon>Alveolata</taxon>
        <taxon>Dinophyceae</taxon>
        <taxon>Suessiales</taxon>
        <taxon>Symbiodiniaceae</taxon>
        <taxon>Symbiodinium</taxon>
    </lineage>
</organism>